<dbReference type="Gene3D" id="3.40.50.2300">
    <property type="match status" value="1"/>
</dbReference>
<protein>
    <submittedName>
        <fullName evidence="3">Response regulator</fullName>
    </submittedName>
</protein>
<evidence type="ECO:0000313" key="4">
    <source>
        <dbReference type="Proteomes" id="UP001595841"/>
    </source>
</evidence>
<dbReference type="EMBL" id="JBHSCL010000004">
    <property type="protein sequence ID" value="MFC4220583.1"/>
    <property type="molecule type" value="Genomic_DNA"/>
</dbReference>
<dbReference type="InterPro" id="IPR052893">
    <property type="entry name" value="TCS_response_regulator"/>
</dbReference>
<dbReference type="Proteomes" id="UP001595841">
    <property type="component" value="Unassembled WGS sequence"/>
</dbReference>
<dbReference type="PROSITE" id="PS50110">
    <property type="entry name" value="RESPONSE_REGULATORY"/>
    <property type="match status" value="1"/>
</dbReference>
<comment type="caution">
    <text evidence="3">The sequence shown here is derived from an EMBL/GenBank/DDBJ whole genome shotgun (WGS) entry which is preliminary data.</text>
</comment>
<accession>A0ABV8PK58</accession>
<dbReference type="PANTHER" id="PTHR44520">
    <property type="entry name" value="RESPONSE REGULATOR RCP1-RELATED"/>
    <property type="match status" value="1"/>
</dbReference>
<keyword evidence="4" id="KW-1185">Reference proteome</keyword>
<reference evidence="4" key="1">
    <citation type="journal article" date="2019" name="Int. J. Syst. Evol. Microbiol.">
        <title>The Global Catalogue of Microorganisms (GCM) 10K type strain sequencing project: providing services to taxonomists for standard genome sequencing and annotation.</title>
        <authorList>
            <consortium name="The Broad Institute Genomics Platform"/>
            <consortium name="The Broad Institute Genome Sequencing Center for Infectious Disease"/>
            <person name="Wu L."/>
            <person name="Ma J."/>
        </authorList>
    </citation>
    <scope>NUCLEOTIDE SEQUENCE [LARGE SCALE GENOMIC DNA]</scope>
    <source>
        <strain evidence="4">CGMCC 1.15774</strain>
    </source>
</reference>
<dbReference type="SMART" id="SM00448">
    <property type="entry name" value="REC"/>
    <property type="match status" value="1"/>
</dbReference>
<dbReference type="InterPro" id="IPR011006">
    <property type="entry name" value="CheY-like_superfamily"/>
</dbReference>
<gene>
    <name evidence="3" type="ORF">ACFOWS_10580</name>
</gene>
<sequence length="139" mass="15852">MGLNFMLIDDNEIDLFVNRKFIERTVGDVEILTFIRAKKALDFLSSLSIGTSSDYHFIPDIILLDINMPEMSGFEFLDAYSRLQNKSLTKTKIFMLSSSTNVKDRIDADRHSACQGFLSKPLSCEMVQKILEDFMPALN</sequence>
<dbReference type="InterPro" id="IPR001789">
    <property type="entry name" value="Sig_transdc_resp-reg_receiver"/>
</dbReference>
<dbReference type="SUPFAM" id="SSF52172">
    <property type="entry name" value="CheY-like"/>
    <property type="match status" value="1"/>
</dbReference>
<dbReference type="PANTHER" id="PTHR44520:SF2">
    <property type="entry name" value="RESPONSE REGULATOR RCP1"/>
    <property type="match status" value="1"/>
</dbReference>
<evidence type="ECO:0000259" key="2">
    <source>
        <dbReference type="PROSITE" id="PS50110"/>
    </source>
</evidence>
<dbReference type="RefSeq" id="WP_379764283.1">
    <property type="nucleotide sequence ID" value="NZ_JBHSCL010000004.1"/>
</dbReference>
<feature type="domain" description="Response regulatory" evidence="2">
    <location>
        <begin position="4"/>
        <end position="135"/>
    </location>
</feature>
<organism evidence="3 4">
    <name type="scientific">Flagellimonas marina</name>
    <dbReference type="NCBI Taxonomy" id="1775168"/>
    <lineage>
        <taxon>Bacteria</taxon>
        <taxon>Pseudomonadati</taxon>
        <taxon>Bacteroidota</taxon>
        <taxon>Flavobacteriia</taxon>
        <taxon>Flavobacteriales</taxon>
        <taxon>Flavobacteriaceae</taxon>
        <taxon>Flagellimonas</taxon>
    </lineage>
</organism>
<proteinExistence type="predicted"/>
<dbReference type="Pfam" id="PF00072">
    <property type="entry name" value="Response_reg"/>
    <property type="match status" value="1"/>
</dbReference>
<feature type="modified residue" description="4-aspartylphosphate" evidence="1">
    <location>
        <position position="65"/>
    </location>
</feature>
<evidence type="ECO:0000313" key="3">
    <source>
        <dbReference type="EMBL" id="MFC4220583.1"/>
    </source>
</evidence>
<keyword evidence="1" id="KW-0597">Phosphoprotein</keyword>
<name>A0ABV8PK58_9FLAO</name>
<evidence type="ECO:0000256" key="1">
    <source>
        <dbReference type="PROSITE-ProRule" id="PRU00169"/>
    </source>
</evidence>